<gene>
    <name evidence="1" type="ORF">VMF7928_02676</name>
</gene>
<keyword evidence="2" id="KW-1185">Reference proteome</keyword>
<proteinExistence type="predicted"/>
<evidence type="ECO:0000313" key="2">
    <source>
        <dbReference type="Proteomes" id="UP000838748"/>
    </source>
</evidence>
<dbReference type="EMBL" id="CAKLDM010000002">
    <property type="protein sequence ID" value="CAH0540209.1"/>
    <property type="molecule type" value="Genomic_DNA"/>
</dbReference>
<dbReference type="RefSeq" id="WP_237362223.1">
    <property type="nucleotide sequence ID" value="NZ_CAKLDM010000002.1"/>
</dbReference>
<reference evidence="1" key="1">
    <citation type="submission" date="2021-11" db="EMBL/GenBank/DDBJ databases">
        <authorList>
            <person name="Rodrigo-Torres L."/>
            <person name="Arahal R. D."/>
            <person name="Lucena T."/>
        </authorList>
    </citation>
    <scope>NUCLEOTIDE SEQUENCE</scope>
    <source>
        <strain evidence="1">CECT 7928</strain>
    </source>
</reference>
<protein>
    <submittedName>
        <fullName evidence="1">Uncharacterized protein</fullName>
    </submittedName>
</protein>
<sequence length="63" mass="7367">MFTIEGVCDWCKKPSLLVRHDYLDGKSNLSCKECYSLATLDVRQFNLGELEQRRREESQSLNI</sequence>
<evidence type="ECO:0000313" key="1">
    <source>
        <dbReference type="EMBL" id="CAH0540209.1"/>
    </source>
</evidence>
<accession>A0ABM9A6L5</accession>
<name>A0ABM9A6L5_9VIBR</name>
<dbReference type="Proteomes" id="UP000838748">
    <property type="component" value="Unassembled WGS sequence"/>
</dbReference>
<organism evidence="1 2">
    <name type="scientific">Vibrio marisflavi CECT 7928</name>
    <dbReference type="NCBI Taxonomy" id="634439"/>
    <lineage>
        <taxon>Bacteria</taxon>
        <taxon>Pseudomonadati</taxon>
        <taxon>Pseudomonadota</taxon>
        <taxon>Gammaproteobacteria</taxon>
        <taxon>Vibrionales</taxon>
        <taxon>Vibrionaceae</taxon>
        <taxon>Vibrio</taxon>
    </lineage>
</organism>
<comment type="caution">
    <text evidence="1">The sequence shown here is derived from an EMBL/GenBank/DDBJ whole genome shotgun (WGS) entry which is preliminary data.</text>
</comment>